<evidence type="ECO:0000256" key="7">
    <source>
        <dbReference type="RuleBase" id="RU003934"/>
    </source>
</evidence>
<dbReference type="InterPro" id="IPR001014">
    <property type="entry name" value="Ribosomal_uL23_CS"/>
</dbReference>
<comment type="subunit">
    <text evidence="6">Part of the 50S ribosomal subunit. Contacts protein L29, and trigger factor when it is bound to the ribosome.</text>
</comment>
<keyword evidence="9" id="KW-1185">Reference proteome</keyword>
<keyword evidence="4 6" id="KW-0689">Ribosomal protein</keyword>
<evidence type="ECO:0000256" key="6">
    <source>
        <dbReference type="HAMAP-Rule" id="MF_01369"/>
    </source>
</evidence>
<dbReference type="InterPro" id="IPR012677">
    <property type="entry name" value="Nucleotide-bd_a/b_plait_sf"/>
</dbReference>
<dbReference type="PANTHER" id="PTHR11620">
    <property type="entry name" value="60S RIBOSOMAL PROTEIN L23A"/>
    <property type="match status" value="1"/>
</dbReference>
<dbReference type="SUPFAM" id="SSF54189">
    <property type="entry name" value="Ribosomal proteins S24e, L23 and L15e"/>
    <property type="match status" value="1"/>
</dbReference>
<evidence type="ECO:0000256" key="3">
    <source>
        <dbReference type="ARBA" id="ARBA00022884"/>
    </source>
</evidence>
<accession>A0AA41R7E5</accession>
<dbReference type="InterPro" id="IPR012678">
    <property type="entry name" value="Ribosomal_uL23/eL15/eS24_sf"/>
</dbReference>
<comment type="caution">
    <text evidence="8">The sequence shown here is derived from an EMBL/GenBank/DDBJ whole genome shotgun (WGS) entry which is preliminary data.</text>
</comment>
<dbReference type="GO" id="GO:0005840">
    <property type="term" value="C:ribosome"/>
    <property type="evidence" value="ECO:0007669"/>
    <property type="project" value="UniProtKB-KW"/>
</dbReference>
<organism evidence="8 9">
    <name type="scientific">Desulfatitalea alkaliphila</name>
    <dbReference type="NCBI Taxonomy" id="2929485"/>
    <lineage>
        <taxon>Bacteria</taxon>
        <taxon>Pseudomonadati</taxon>
        <taxon>Thermodesulfobacteriota</taxon>
        <taxon>Desulfobacteria</taxon>
        <taxon>Desulfobacterales</taxon>
        <taxon>Desulfosarcinaceae</taxon>
        <taxon>Desulfatitalea</taxon>
    </lineage>
</organism>
<keyword evidence="2 6" id="KW-0699">rRNA-binding</keyword>
<gene>
    <name evidence="6 8" type="primary">rplW</name>
    <name evidence="8" type="ORF">MRX98_20215</name>
</gene>
<evidence type="ECO:0000256" key="2">
    <source>
        <dbReference type="ARBA" id="ARBA00022730"/>
    </source>
</evidence>
<dbReference type="NCBIfam" id="NF004366">
    <property type="entry name" value="PRK05738.3-2"/>
    <property type="match status" value="1"/>
</dbReference>
<dbReference type="AlphaFoldDB" id="A0AA41R7E5"/>
<dbReference type="GO" id="GO:1990904">
    <property type="term" value="C:ribonucleoprotein complex"/>
    <property type="evidence" value="ECO:0007669"/>
    <property type="project" value="UniProtKB-KW"/>
</dbReference>
<dbReference type="HAMAP" id="MF_01369_B">
    <property type="entry name" value="Ribosomal_uL23_B"/>
    <property type="match status" value="1"/>
</dbReference>
<proteinExistence type="inferred from homology"/>
<dbReference type="InterPro" id="IPR013025">
    <property type="entry name" value="Ribosomal_uL23-like"/>
</dbReference>
<evidence type="ECO:0000256" key="1">
    <source>
        <dbReference type="ARBA" id="ARBA00006700"/>
    </source>
</evidence>
<dbReference type="FunFam" id="3.30.70.330:FF:000001">
    <property type="entry name" value="50S ribosomal protein L23"/>
    <property type="match status" value="1"/>
</dbReference>
<dbReference type="EMBL" id="JALJRB010000037">
    <property type="protein sequence ID" value="MCJ8502912.1"/>
    <property type="molecule type" value="Genomic_DNA"/>
</dbReference>
<dbReference type="NCBIfam" id="NF004363">
    <property type="entry name" value="PRK05738.2-4"/>
    <property type="match status" value="1"/>
</dbReference>
<comment type="function">
    <text evidence="6">One of the early assembly proteins it binds 23S rRNA. One of the proteins that surrounds the polypeptide exit tunnel on the outside of the ribosome. Forms the main docking site for trigger factor binding to the ribosome.</text>
</comment>
<evidence type="ECO:0000313" key="8">
    <source>
        <dbReference type="EMBL" id="MCJ8502912.1"/>
    </source>
</evidence>
<keyword evidence="3 6" id="KW-0694">RNA-binding</keyword>
<dbReference type="GO" id="GO:0006412">
    <property type="term" value="P:translation"/>
    <property type="evidence" value="ECO:0007669"/>
    <property type="project" value="UniProtKB-UniRule"/>
</dbReference>
<evidence type="ECO:0000256" key="5">
    <source>
        <dbReference type="ARBA" id="ARBA00023274"/>
    </source>
</evidence>
<dbReference type="PROSITE" id="PS00050">
    <property type="entry name" value="RIBOSOMAL_L23"/>
    <property type="match status" value="1"/>
</dbReference>
<evidence type="ECO:0000313" key="9">
    <source>
        <dbReference type="Proteomes" id="UP001165427"/>
    </source>
</evidence>
<dbReference type="Gene3D" id="3.30.70.330">
    <property type="match status" value="1"/>
</dbReference>
<dbReference type="GO" id="GO:0003735">
    <property type="term" value="F:structural constituent of ribosome"/>
    <property type="evidence" value="ECO:0007669"/>
    <property type="project" value="InterPro"/>
</dbReference>
<keyword evidence="5 6" id="KW-0687">Ribonucleoprotein</keyword>
<comment type="similarity">
    <text evidence="1 6 7">Belongs to the universal ribosomal protein uL23 family.</text>
</comment>
<dbReference type="RefSeq" id="WP_246914454.1">
    <property type="nucleotide sequence ID" value="NZ_JALJRB010000037.1"/>
</dbReference>
<protein>
    <recommendedName>
        <fullName evidence="6">Large ribosomal subunit protein uL23</fullName>
    </recommendedName>
</protein>
<evidence type="ECO:0000256" key="4">
    <source>
        <dbReference type="ARBA" id="ARBA00022980"/>
    </source>
</evidence>
<sequence length="95" mass="11184">MINYDVIKRPIITEKTNTQKDTANQVTFEVDPRANRIEVQRAVEKIFNVKVAETRTMHVRGKFKRRGRILGKRRDWKKAIVTLKPGERIEFFEGA</sequence>
<reference evidence="8" key="1">
    <citation type="submission" date="2022-04" db="EMBL/GenBank/DDBJ databases">
        <title>Desulfatitalea alkaliphila sp. nov., a novel anaerobic sulfate-reducing bacterium isolated from terrestrial mud volcano, Taman Peninsula, Russia.</title>
        <authorList>
            <person name="Khomyakova M.A."/>
            <person name="Merkel A.Y."/>
            <person name="Slobodkin A.I."/>
        </authorList>
    </citation>
    <scope>NUCLEOTIDE SEQUENCE</scope>
    <source>
        <strain evidence="8">M08but</strain>
    </source>
</reference>
<dbReference type="Proteomes" id="UP001165427">
    <property type="component" value="Unassembled WGS sequence"/>
</dbReference>
<name>A0AA41R7E5_9BACT</name>
<dbReference type="GO" id="GO:0019843">
    <property type="term" value="F:rRNA binding"/>
    <property type="evidence" value="ECO:0007669"/>
    <property type="project" value="UniProtKB-UniRule"/>
</dbReference>
<dbReference type="Pfam" id="PF00276">
    <property type="entry name" value="Ribosomal_L23"/>
    <property type="match status" value="1"/>
</dbReference>
<dbReference type="NCBIfam" id="NF004359">
    <property type="entry name" value="PRK05738.1-3"/>
    <property type="match status" value="1"/>
</dbReference>